<dbReference type="InterPro" id="IPR000185">
    <property type="entry name" value="SecA"/>
</dbReference>
<dbReference type="InterPro" id="IPR011130">
    <property type="entry name" value="SecA_preprotein_X-link_dom"/>
</dbReference>
<dbReference type="GeneID" id="34310756"/>
<dbReference type="CDD" id="cd17928">
    <property type="entry name" value="DEXDc_SecA"/>
    <property type="match status" value="1"/>
</dbReference>
<dbReference type="GO" id="GO:0031522">
    <property type="term" value="C:cell envelope Sec protein transport complex"/>
    <property type="evidence" value="ECO:0007669"/>
    <property type="project" value="TreeGrafter"/>
</dbReference>
<dbReference type="GO" id="GO:0008564">
    <property type="term" value="F:protein-exporting ATPase activity"/>
    <property type="evidence" value="ECO:0007669"/>
    <property type="project" value="UniProtKB-EC"/>
</dbReference>
<dbReference type="Gene3D" id="3.40.50.300">
    <property type="entry name" value="P-loop containing nucleotide triphosphate hydrolases"/>
    <property type="match status" value="2"/>
</dbReference>
<dbReference type="FunFam" id="3.40.50.300:FF:000334">
    <property type="entry name" value="Protein translocase subunit SecA"/>
    <property type="match status" value="1"/>
</dbReference>
<dbReference type="PROSITE" id="PS51192">
    <property type="entry name" value="HELICASE_ATP_BIND_1"/>
    <property type="match status" value="1"/>
</dbReference>
<dbReference type="RefSeq" id="WP_013958067.1">
    <property type="nucleotide sequence ID" value="NC_015726.1"/>
</dbReference>
<keyword evidence="13 16" id="KW-1278">Translocase</keyword>
<comment type="subunit">
    <text evidence="16">Monomer and homodimer. Part of the essential Sec protein translocation apparatus which comprises SecA, SecYEG and auxiliary proteins SecDF-YajC and YidC.</text>
</comment>
<comment type="subcellular location">
    <subcellularLocation>
        <location evidence="16">Cell inner membrane</location>
        <topology evidence="16">Peripheral membrane protein</topology>
        <orientation evidence="16">Cytoplasmic side</orientation>
    </subcellularLocation>
    <subcellularLocation>
        <location evidence="16">Cytoplasm</location>
    </subcellularLocation>
    <subcellularLocation>
        <location evidence="2">Cell membrane</location>
        <topology evidence="2">Peripheral membrane protein</topology>
        <orientation evidence="2">Cytoplasmic side</orientation>
    </subcellularLocation>
    <text evidence="16">Distribution is 50-50.</text>
</comment>
<protein>
    <recommendedName>
        <fullName evidence="16 17">Protein translocase subunit SecA</fullName>
        <ecNumber evidence="16">7.4.2.8</ecNumber>
    </recommendedName>
</protein>
<dbReference type="Proteomes" id="UP000006798">
    <property type="component" value="Chromosome 1"/>
</dbReference>
<dbReference type="SMART" id="SM00957">
    <property type="entry name" value="SecA_DEAD"/>
    <property type="match status" value="1"/>
</dbReference>
<keyword evidence="4 16" id="KW-0813">Transport</keyword>
<keyword evidence="8" id="KW-0479">Metal-binding</keyword>
<keyword evidence="6 16" id="KW-0963">Cytoplasm</keyword>
<dbReference type="SUPFAM" id="SSF81767">
    <property type="entry name" value="Pre-protein crosslinking domain of SecA"/>
    <property type="match status" value="1"/>
</dbReference>
<keyword evidence="9 16" id="KW-0547">Nucleotide-binding</keyword>
<evidence type="ECO:0000256" key="3">
    <source>
        <dbReference type="ARBA" id="ARBA00007650"/>
    </source>
</evidence>
<dbReference type="FunFam" id="3.90.1440.10:FF:000001">
    <property type="entry name" value="Preprotein translocase subunit SecA"/>
    <property type="match status" value="1"/>
</dbReference>
<dbReference type="SUPFAM" id="SSF81886">
    <property type="entry name" value="Helical scaffold and wing domains of SecA"/>
    <property type="match status" value="1"/>
</dbReference>
<dbReference type="GO" id="GO:0065002">
    <property type="term" value="P:intracellular protein transmembrane transport"/>
    <property type="evidence" value="ECO:0007669"/>
    <property type="project" value="UniProtKB-UniRule"/>
</dbReference>
<dbReference type="InterPro" id="IPR001650">
    <property type="entry name" value="Helicase_C-like"/>
</dbReference>
<comment type="similarity">
    <text evidence="3 16 17">Belongs to the SecA family.</text>
</comment>
<proteinExistence type="inferred from homology"/>
<keyword evidence="10" id="KW-0862">Zinc</keyword>
<keyword evidence="5 16" id="KW-1003">Cell membrane</keyword>
<dbReference type="PANTHER" id="PTHR30612:SF0">
    <property type="entry name" value="CHLOROPLAST PROTEIN-TRANSPORTING ATPASE"/>
    <property type="match status" value="1"/>
</dbReference>
<evidence type="ECO:0000256" key="16">
    <source>
        <dbReference type="HAMAP-Rule" id="MF_01382"/>
    </source>
</evidence>
<evidence type="ECO:0000256" key="2">
    <source>
        <dbReference type="ARBA" id="ARBA00004413"/>
    </source>
</evidence>
<dbReference type="GO" id="GO:0005829">
    <property type="term" value="C:cytosol"/>
    <property type="evidence" value="ECO:0007669"/>
    <property type="project" value="TreeGrafter"/>
</dbReference>
<dbReference type="PRINTS" id="PR00906">
    <property type="entry name" value="SECA"/>
</dbReference>
<evidence type="ECO:0000313" key="22">
    <source>
        <dbReference type="Proteomes" id="UP000006798"/>
    </source>
</evidence>
<evidence type="ECO:0000256" key="4">
    <source>
        <dbReference type="ARBA" id="ARBA00022448"/>
    </source>
</evidence>
<dbReference type="InterPro" id="IPR036670">
    <property type="entry name" value="SecA_X-link_sf"/>
</dbReference>
<sequence length="925" mass="104517">MITGLLKKVFGSRNERLIKQYRRTVAQINALEPKFEQLSDDELRGMTETFRQRHAGGESLEALLPEAFAVCREASKRVMKMRHFDVQLIGGMVLNDNKIAEMRTGEGKTLTATLAVYLNAITGKGVHVVTVNDYLAQRDAEWMGRLYNFLGLSVGVNLSQMPHDAKQAAYNSDITYGTNNEFGFDYLRDNMVYDPSQRVQRPLNYAIVDEVDSILIDEARTPLIISGQAENQTDLYQRMNGIPKLLERQIGEEKADGTGVEKPGDYYVDEKGHQVYLTEAGHEKAEEILSQQGLIGEGESLYAPQNITLMHHLYAALRAHSLFHRDQHYVVQNDEVVIVDEFTGRLMTGRRWSDGLHQAVEAKEGVTVQQENQTLATITFQNYFRMYSKLAGMTGTADTEAYEFQEIYGLEVVVIPTNRPAQRKDQQDQIYKTGKERYDAVVRDIRDCYERGQPVLVGTTSIETSEYLSGLLDREQLPHQVLNAKQHAREAEIVAQAGRPKMITIATNMAGRGTDIVLGGNVEKQSGFIEADPNLSDAEKAARIKQLEDEWHSLHEQVKTAGGLHIVGTERHESRRIDNQLRGRAGRQGDPGSSRFYLSLDDQLLRIFAGDRVRAIMERLKMPEGEPIEAGIVTRSIESAQRKVEGRNFDIRKQLLQYDDVANDQRKEIYKLRNDVLEAQDVGDMVTNLRESVLVELFRDHVPADTMEEQWNIAGLETRLREDWGLEVPLAQTIEGAQSIEDEELLNLIMKAAAERYGSKVAMVGRESFAGFERSVMLQSIDTHWREHLAALDHLRQGIHLRGYAQKDPKQEYKRESFELFARLLDLIKSEVTRVTFNVQIQSPEELEQASEEIEEGLSHLENVQYKHDEFAEGREPVEEAPSPRTGAAMAAAELALAGMPKVGRNDPCPCGSGKKFKQCHGRLS</sequence>
<dbReference type="GO" id="GO:0046872">
    <property type="term" value="F:metal ion binding"/>
    <property type="evidence" value="ECO:0007669"/>
    <property type="project" value="UniProtKB-KW"/>
</dbReference>
<evidence type="ECO:0000256" key="12">
    <source>
        <dbReference type="ARBA" id="ARBA00022927"/>
    </source>
</evidence>
<gene>
    <name evidence="16 21" type="primary">secA</name>
    <name evidence="21" type="ordered locus">CNE_1c32020</name>
</gene>
<dbReference type="FunFam" id="1.10.3060.10:FF:000003">
    <property type="entry name" value="Protein translocase subunit SecA"/>
    <property type="match status" value="1"/>
</dbReference>
<feature type="binding site" evidence="16">
    <location>
        <position position="515"/>
    </location>
    <ligand>
        <name>ATP</name>
        <dbReference type="ChEBI" id="CHEBI:30616"/>
    </ligand>
</feature>
<dbReference type="InterPro" id="IPR014018">
    <property type="entry name" value="SecA_motor_DEAD"/>
</dbReference>
<comment type="catalytic activity">
    <reaction evidence="16">
        <text>ATP + H2O + cellular proteinSide 1 = ADP + phosphate + cellular proteinSide 2.</text>
        <dbReference type="EC" id="7.4.2.8"/>
    </reaction>
</comment>
<keyword evidence="14 16" id="KW-0811">Translocation</keyword>
<evidence type="ECO:0000256" key="5">
    <source>
        <dbReference type="ARBA" id="ARBA00022475"/>
    </source>
</evidence>
<comment type="cofactor">
    <cofactor evidence="1">
        <name>Zn(2+)</name>
        <dbReference type="ChEBI" id="CHEBI:29105"/>
    </cofactor>
</comment>
<dbReference type="InterPro" id="IPR004027">
    <property type="entry name" value="SEC_C_motif"/>
</dbReference>
<dbReference type="GO" id="GO:0006605">
    <property type="term" value="P:protein targeting"/>
    <property type="evidence" value="ECO:0007669"/>
    <property type="project" value="UniProtKB-UniRule"/>
</dbReference>
<evidence type="ECO:0000256" key="17">
    <source>
        <dbReference type="RuleBase" id="RU003874"/>
    </source>
</evidence>
<feature type="domain" description="Helicase ATP-binding" evidence="18">
    <location>
        <begin position="89"/>
        <end position="247"/>
    </location>
</feature>
<dbReference type="NCBIfam" id="TIGR00963">
    <property type="entry name" value="secA"/>
    <property type="match status" value="1"/>
</dbReference>
<feature type="domain" description="SecA family profile" evidence="20">
    <location>
        <begin position="3"/>
        <end position="629"/>
    </location>
</feature>
<reference evidence="21 22" key="1">
    <citation type="journal article" date="2011" name="J. Bacteriol.">
        <title>Complete genome sequence of the type strain Cupriavidus necator N-1.</title>
        <authorList>
            <person name="Poehlein A."/>
            <person name="Kusian B."/>
            <person name="Friedrich B."/>
            <person name="Daniel R."/>
            <person name="Bowien B."/>
        </authorList>
    </citation>
    <scope>NUCLEOTIDE SEQUENCE [LARGE SCALE GENOMIC DNA]</scope>
    <source>
        <strain evidence="22">ATCC 43291 / DSM 13513 / CCUG 52238 / LMG 8453 / N-1</strain>
    </source>
</reference>
<feature type="binding site" evidence="16">
    <location>
        <begin position="105"/>
        <end position="109"/>
    </location>
    <ligand>
        <name>ATP</name>
        <dbReference type="ChEBI" id="CHEBI:30616"/>
    </ligand>
</feature>
<evidence type="ECO:0000256" key="10">
    <source>
        <dbReference type="ARBA" id="ARBA00022833"/>
    </source>
</evidence>
<dbReference type="Gene3D" id="1.10.3060.10">
    <property type="entry name" value="Helical scaffold and wing domains of SecA"/>
    <property type="match status" value="1"/>
</dbReference>
<evidence type="ECO:0000256" key="14">
    <source>
        <dbReference type="ARBA" id="ARBA00023010"/>
    </source>
</evidence>
<dbReference type="PANTHER" id="PTHR30612">
    <property type="entry name" value="SECA INNER MEMBRANE COMPONENT OF SEC PROTEIN SECRETION SYSTEM"/>
    <property type="match status" value="1"/>
</dbReference>
<comment type="function">
    <text evidence="16">Part of the Sec protein translocase complex. Interacts with the SecYEG preprotein conducting channel. Has a central role in coupling the hydrolysis of ATP to the transfer of proteins into and across the cell membrane, serving both as a receptor for the preprotein-SecB complex and as an ATP-driven molecular motor driving the stepwise translocation of polypeptide chains across the membrane.</text>
</comment>
<accession>G0EX77</accession>
<dbReference type="Pfam" id="PF07517">
    <property type="entry name" value="SecA_DEAD"/>
    <property type="match status" value="1"/>
</dbReference>
<dbReference type="NCBIfam" id="NF009538">
    <property type="entry name" value="PRK12904.1"/>
    <property type="match status" value="1"/>
</dbReference>
<dbReference type="Pfam" id="PF07516">
    <property type="entry name" value="SecA_SW"/>
    <property type="match status" value="1"/>
</dbReference>
<dbReference type="InterPro" id="IPR011115">
    <property type="entry name" value="SecA_DEAD"/>
</dbReference>
<dbReference type="SUPFAM" id="SSF52540">
    <property type="entry name" value="P-loop containing nucleoside triphosphate hydrolases"/>
    <property type="match status" value="2"/>
</dbReference>
<dbReference type="CDD" id="cd18803">
    <property type="entry name" value="SF2_C_secA"/>
    <property type="match status" value="1"/>
</dbReference>
<evidence type="ECO:0000259" key="19">
    <source>
        <dbReference type="PROSITE" id="PS51194"/>
    </source>
</evidence>
<dbReference type="HOGENOM" id="CLU_005314_3_0_4"/>
<dbReference type="AlphaFoldDB" id="G0EX77"/>
<dbReference type="GO" id="GO:0005524">
    <property type="term" value="F:ATP binding"/>
    <property type="evidence" value="ECO:0007669"/>
    <property type="project" value="UniProtKB-UniRule"/>
</dbReference>
<evidence type="ECO:0000256" key="13">
    <source>
        <dbReference type="ARBA" id="ARBA00022967"/>
    </source>
</evidence>
<organism evidence="21 22">
    <name type="scientific">Cupriavidus necator (strain ATCC 43291 / DSM 13513 / CCUG 52238 / LMG 8453 / N-1)</name>
    <name type="common">Ralstonia eutropha</name>
    <dbReference type="NCBI Taxonomy" id="1042878"/>
    <lineage>
        <taxon>Bacteria</taxon>
        <taxon>Pseudomonadati</taxon>
        <taxon>Pseudomonadota</taxon>
        <taxon>Betaproteobacteria</taxon>
        <taxon>Burkholderiales</taxon>
        <taxon>Burkholderiaceae</taxon>
        <taxon>Cupriavidus</taxon>
    </lineage>
</organism>
<dbReference type="SMART" id="SM00958">
    <property type="entry name" value="SecA_PP_bind"/>
    <property type="match status" value="1"/>
</dbReference>
<dbReference type="PROSITE" id="PS51194">
    <property type="entry name" value="HELICASE_CTER"/>
    <property type="match status" value="1"/>
</dbReference>
<dbReference type="InterPro" id="IPR020937">
    <property type="entry name" value="SecA_CS"/>
</dbReference>
<dbReference type="InterPro" id="IPR027417">
    <property type="entry name" value="P-loop_NTPase"/>
</dbReference>
<dbReference type="EC" id="7.4.2.8" evidence="16"/>
<keyword evidence="15 16" id="KW-0472">Membrane</keyword>
<dbReference type="GO" id="GO:0017038">
    <property type="term" value="P:protein import"/>
    <property type="evidence" value="ECO:0007669"/>
    <property type="project" value="InterPro"/>
</dbReference>
<dbReference type="HAMAP" id="MF_01382">
    <property type="entry name" value="SecA"/>
    <property type="match status" value="1"/>
</dbReference>
<dbReference type="InterPro" id="IPR036266">
    <property type="entry name" value="SecA_Wing/Scaffold_sf"/>
</dbReference>
<evidence type="ECO:0000256" key="15">
    <source>
        <dbReference type="ARBA" id="ARBA00023136"/>
    </source>
</evidence>
<dbReference type="Gene3D" id="3.90.1440.10">
    <property type="entry name" value="SecA, preprotein cross-linking domain"/>
    <property type="match status" value="1"/>
</dbReference>
<evidence type="ECO:0000256" key="6">
    <source>
        <dbReference type="ARBA" id="ARBA00022490"/>
    </source>
</evidence>
<feature type="domain" description="Helicase C-terminal" evidence="19">
    <location>
        <begin position="426"/>
        <end position="645"/>
    </location>
</feature>
<dbReference type="InterPro" id="IPR011116">
    <property type="entry name" value="SecA_Wing/Scaffold"/>
</dbReference>
<dbReference type="PROSITE" id="PS51196">
    <property type="entry name" value="SECA_MOTOR_DEAD"/>
    <property type="match status" value="1"/>
</dbReference>
<keyword evidence="11 16" id="KW-0067">ATP-binding</keyword>
<evidence type="ECO:0000256" key="8">
    <source>
        <dbReference type="ARBA" id="ARBA00022723"/>
    </source>
</evidence>
<evidence type="ECO:0000256" key="7">
    <source>
        <dbReference type="ARBA" id="ARBA00022519"/>
    </source>
</evidence>
<dbReference type="EMBL" id="CP002877">
    <property type="protein sequence ID" value="AEI78512.1"/>
    <property type="molecule type" value="Genomic_DNA"/>
</dbReference>
<dbReference type="Pfam" id="PF01043">
    <property type="entry name" value="SecA_PP_bind"/>
    <property type="match status" value="1"/>
</dbReference>
<name>G0EX77_CUPNN</name>
<dbReference type="InterPro" id="IPR044722">
    <property type="entry name" value="SecA_SF2_C"/>
</dbReference>
<dbReference type="PROSITE" id="PS01312">
    <property type="entry name" value="SECA"/>
    <property type="match status" value="1"/>
</dbReference>
<evidence type="ECO:0000259" key="20">
    <source>
        <dbReference type="PROSITE" id="PS51196"/>
    </source>
</evidence>
<feature type="binding site" evidence="16">
    <location>
        <position position="87"/>
    </location>
    <ligand>
        <name>ATP</name>
        <dbReference type="ChEBI" id="CHEBI:30616"/>
    </ligand>
</feature>
<evidence type="ECO:0000256" key="9">
    <source>
        <dbReference type="ARBA" id="ARBA00022741"/>
    </source>
</evidence>
<dbReference type="InterPro" id="IPR014001">
    <property type="entry name" value="Helicase_ATP-bd"/>
</dbReference>
<evidence type="ECO:0000256" key="11">
    <source>
        <dbReference type="ARBA" id="ARBA00022840"/>
    </source>
</evidence>
<evidence type="ECO:0000313" key="21">
    <source>
        <dbReference type="EMBL" id="AEI78512.1"/>
    </source>
</evidence>
<evidence type="ECO:0000256" key="1">
    <source>
        <dbReference type="ARBA" id="ARBA00001947"/>
    </source>
</evidence>
<dbReference type="GO" id="GO:0043952">
    <property type="term" value="P:protein transport by the Sec complex"/>
    <property type="evidence" value="ECO:0007669"/>
    <property type="project" value="UniProtKB-ARBA"/>
</dbReference>
<dbReference type="Pfam" id="PF21090">
    <property type="entry name" value="P-loop_SecA"/>
    <property type="match status" value="1"/>
</dbReference>
<dbReference type="GO" id="GO:0005886">
    <property type="term" value="C:plasma membrane"/>
    <property type="evidence" value="ECO:0007669"/>
    <property type="project" value="UniProtKB-SubCell"/>
</dbReference>
<evidence type="ECO:0000259" key="18">
    <source>
        <dbReference type="PROSITE" id="PS51192"/>
    </source>
</evidence>
<keyword evidence="7 16" id="KW-0997">Cell inner membrane</keyword>
<dbReference type="KEGG" id="cnc:CNE_1c32020"/>
<keyword evidence="12 16" id="KW-0653">Protein transport</keyword>
<dbReference type="FunFam" id="3.40.50.300:FF:000113">
    <property type="entry name" value="Preprotein translocase subunit SecA"/>
    <property type="match status" value="1"/>
</dbReference>
<dbReference type="Pfam" id="PF02810">
    <property type="entry name" value="SEC-C"/>
    <property type="match status" value="1"/>
</dbReference>